<evidence type="ECO:0000313" key="3">
    <source>
        <dbReference type="EMBL" id="TFD88553.1"/>
    </source>
</evidence>
<keyword evidence="2" id="KW-0812">Transmembrane</keyword>
<comment type="caution">
    <text evidence="3">The sequence shown here is derived from an EMBL/GenBank/DDBJ whole genome shotgun (WGS) entry which is preliminary data.</text>
</comment>
<keyword evidence="4" id="KW-1185">Reference proteome</keyword>
<dbReference type="InterPro" id="IPR010718">
    <property type="entry name" value="DUF1294"/>
</dbReference>
<feature type="transmembrane region" description="Helical" evidence="2">
    <location>
        <begin position="32"/>
        <end position="48"/>
    </location>
</feature>
<accession>A0A4R9BQ59</accession>
<dbReference type="Proteomes" id="UP000298468">
    <property type="component" value="Unassembled WGS sequence"/>
</dbReference>
<feature type="transmembrane region" description="Helical" evidence="2">
    <location>
        <begin position="54"/>
        <end position="75"/>
    </location>
</feature>
<feature type="compositionally biased region" description="Low complexity" evidence="1">
    <location>
        <begin position="12"/>
        <end position="24"/>
    </location>
</feature>
<sequence length="155" mass="16984">MATRSARDPRARPAGRMPAPAGRGTSRRSPTAVHYLPILLFALGYLVVNALWPIPLWVAGVYLVASIVSFVVYAADKSAARADRRRVPERTLLGLGIVGGWPGAIVAQQMLRHKTQKASFRRAFWGSVVVNVIVFAVFATPAFALFVEWTKRSLL</sequence>
<dbReference type="EMBL" id="SOHM01000029">
    <property type="protein sequence ID" value="TFD88553.1"/>
    <property type="molecule type" value="Genomic_DNA"/>
</dbReference>
<gene>
    <name evidence="3" type="ORF">E3T61_12020</name>
</gene>
<protein>
    <submittedName>
        <fullName evidence="3">DUF1294 domain-containing protein</fullName>
    </submittedName>
</protein>
<dbReference type="Pfam" id="PF06961">
    <property type="entry name" value="DUF1294"/>
    <property type="match status" value="1"/>
</dbReference>
<feature type="region of interest" description="Disordered" evidence="1">
    <location>
        <begin position="1"/>
        <end position="29"/>
    </location>
</feature>
<dbReference type="RefSeq" id="WP_134641098.1">
    <property type="nucleotide sequence ID" value="NZ_SOHM01000029.1"/>
</dbReference>
<keyword evidence="2" id="KW-1133">Transmembrane helix</keyword>
<evidence type="ECO:0000256" key="1">
    <source>
        <dbReference type="SAM" id="MobiDB-lite"/>
    </source>
</evidence>
<dbReference type="AlphaFoldDB" id="A0A4R9BQ59"/>
<keyword evidence="2" id="KW-0472">Membrane</keyword>
<organism evidence="3 4">
    <name type="scientific">Cryobacterium lactosi</name>
    <dbReference type="NCBI Taxonomy" id="1259202"/>
    <lineage>
        <taxon>Bacteria</taxon>
        <taxon>Bacillati</taxon>
        <taxon>Actinomycetota</taxon>
        <taxon>Actinomycetes</taxon>
        <taxon>Micrococcales</taxon>
        <taxon>Microbacteriaceae</taxon>
        <taxon>Cryobacterium</taxon>
    </lineage>
</organism>
<evidence type="ECO:0000256" key="2">
    <source>
        <dbReference type="SAM" id="Phobius"/>
    </source>
</evidence>
<reference evidence="3 4" key="1">
    <citation type="submission" date="2019-03" db="EMBL/GenBank/DDBJ databases">
        <title>Genomics of glacier-inhabiting Cryobacterium strains.</title>
        <authorList>
            <person name="Liu Q."/>
            <person name="Xin Y.-H."/>
        </authorList>
    </citation>
    <scope>NUCLEOTIDE SEQUENCE [LARGE SCALE GENOMIC DNA]</scope>
    <source>
        <strain evidence="3 4">Sr59</strain>
    </source>
</reference>
<dbReference type="OrthoDB" id="72963at2"/>
<feature type="transmembrane region" description="Helical" evidence="2">
    <location>
        <begin position="123"/>
        <end position="147"/>
    </location>
</feature>
<proteinExistence type="predicted"/>
<name>A0A4R9BQ59_9MICO</name>
<evidence type="ECO:0000313" key="4">
    <source>
        <dbReference type="Proteomes" id="UP000298468"/>
    </source>
</evidence>
<feature type="compositionally biased region" description="Basic and acidic residues" evidence="1">
    <location>
        <begin position="1"/>
        <end position="11"/>
    </location>
</feature>